<comment type="caution">
    <text evidence="1">The sequence shown here is derived from an EMBL/GenBank/DDBJ whole genome shotgun (WGS) entry which is preliminary data.</text>
</comment>
<gene>
    <name evidence="1" type="ORF">ACCI49_22050</name>
</gene>
<keyword evidence="2" id="KW-1185">Reference proteome</keyword>
<protein>
    <submittedName>
        <fullName evidence="1">Uncharacterized protein</fullName>
    </submittedName>
</protein>
<proteinExistence type="predicted"/>
<accession>A0ABV4P5C4</accession>
<evidence type="ECO:0000313" key="2">
    <source>
        <dbReference type="Proteomes" id="UP001569428"/>
    </source>
</evidence>
<evidence type="ECO:0000313" key="1">
    <source>
        <dbReference type="EMBL" id="MFA0813575.1"/>
    </source>
</evidence>
<organism evidence="1 2">
    <name type="scientific">Microbulbifer epialgicus</name>
    <dbReference type="NCBI Taxonomy" id="393907"/>
    <lineage>
        <taxon>Bacteria</taxon>
        <taxon>Pseudomonadati</taxon>
        <taxon>Pseudomonadota</taxon>
        <taxon>Gammaproteobacteria</taxon>
        <taxon>Cellvibrionales</taxon>
        <taxon>Microbulbiferaceae</taxon>
        <taxon>Microbulbifer</taxon>
    </lineage>
</organism>
<name>A0ABV4P5C4_9GAMM</name>
<dbReference type="Proteomes" id="UP001569428">
    <property type="component" value="Unassembled WGS sequence"/>
</dbReference>
<dbReference type="EMBL" id="JBGMEK010000109">
    <property type="protein sequence ID" value="MFA0813575.1"/>
    <property type="molecule type" value="Genomic_DNA"/>
</dbReference>
<sequence>MFDVYRSSYRVWRDRSTGSRPEELRLQVLIKTTLKASNGLAGACSIARIVTQGETPLSRYCASRRIQLGVSATAMALPHDSEPEPPWQLPG</sequence>
<reference evidence="1 2" key="1">
    <citation type="submission" date="2024-08" db="EMBL/GenBank/DDBJ databases">
        <authorList>
            <person name="Ishaq N."/>
        </authorList>
    </citation>
    <scope>NUCLEOTIDE SEQUENCE [LARGE SCALE GENOMIC DNA]</scope>
    <source>
        <strain evidence="1 2">DSM 18651</strain>
    </source>
</reference>